<feature type="transmembrane region" description="Helical" evidence="1">
    <location>
        <begin position="38"/>
        <end position="56"/>
    </location>
</feature>
<organism evidence="2 3">
    <name type="scientific">Lysinibacillus irui</name>
    <dbReference type="NCBI Taxonomy" id="2998077"/>
    <lineage>
        <taxon>Bacteria</taxon>
        <taxon>Bacillati</taxon>
        <taxon>Bacillota</taxon>
        <taxon>Bacilli</taxon>
        <taxon>Bacillales</taxon>
        <taxon>Bacillaceae</taxon>
        <taxon>Lysinibacillus</taxon>
    </lineage>
</organism>
<dbReference type="InterPro" id="IPR035406">
    <property type="entry name" value="DUF5412"/>
</dbReference>
<sequence>MDRKYDLWSFILCLILLGLSFQALYASYNRTWQLAPDALTLWLLSIVVFIIGIIGFKDKSSKRTRWRSWLTVLIIIPLSIAFLLGVAVNTIAREHIETTQSPDNKTKIDFYTLNGGAATSISVTGIINGPLWFKKRIYHENRIHKVDVEWKNSHIVIINNNTLDLDKGETFSN</sequence>
<feature type="transmembrane region" description="Helical" evidence="1">
    <location>
        <begin position="111"/>
        <end position="133"/>
    </location>
</feature>
<keyword evidence="1" id="KW-1133">Transmembrane helix</keyword>
<protein>
    <submittedName>
        <fullName evidence="2">DUF5412 family protein</fullName>
    </submittedName>
</protein>
<evidence type="ECO:0000256" key="1">
    <source>
        <dbReference type="SAM" id="Phobius"/>
    </source>
</evidence>
<name>A0AAJ5UWB4_9BACI</name>
<proteinExistence type="predicted"/>
<dbReference type="KEGG" id="liu:OU989_05435"/>
<evidence type="ECO:0000313" key="3">
    <source>
        <dbReference type="Proteomes" id="UP001219585"/>
    </source>
</evidence>
<evidence type="ECO:0000313" key="2">
    <source>
        <dbReference type="EMBL" id="WDV07932.1"/>
    </source>
</evidence>
<dbReference type="AlphaFoldDB" id="A0AAJ5UWB4"/>
<keyword evidence="1" id="KW-0812">Transmembrane</keyword>
<dbReference type="RefSeq" id="WP_274796104.1">
    <property type="nucleotide sequence ID" value="NZ_CP113527.1"/>
</dbReference>
<dbReference type="EMBL" id="CP113527">
    <property type="protein sequence ID" value="WDV07932.1"/>
    <property type="molecule type" value="Genomic_DNA"/>
</dbReference>
<feature type="transmembrane region" description="Helical" evidence="1">
    <location>
        <begin position="7"/>
        <end position="26"/>
    </location>
</feature>
<gene>
    <name evidence="2" type="ORF">OU989_05435</name>
</gene>
<feature type="transmembrane region" description="Helical" evidence="1">
    <location>
        <begin position="68"/>
        <end position="91"/>
    </location>
</feature>
<keyword evidence="1" id="KW-0472">Membrane</keyword>
<dbReference type="Pfam" id="PF17428">
    <property type="entry name" value="DUF5412"/>
    <property type="match status" value="1"/>
</dbReference>
<reference evidence="2" key="1">
    <citation type="submission" date="2022-11" db="EMBL/GenBank/DDBJ databases">
        <title>Lysinibacillus irui.</title>
        <authorList>
            <person name="Akintayo S.O."/>
        </authorList>
    </citation>
    <scope>NUCLEOTIDE SEQUENCE</scope>
    <source>
        <strain evidence="2">IRB4-01</strain>
    </source>
</reference>
<dbReference type="Proteomes" id="UP001219585">
    <property type="component" value="Chromosome"/>
</dbReference>
<accession>A0AAJ5UWB4</accession>